<evidence type="ECO:0000313" key="3">
    <source>
        <dbReference type="Proteomes" id="UP000187735"/>
    </source>
</evidence>
<evidence type="ECO:0000256" key="1">
    <source>
        <dbReference type="SAM" id="SignalP"/>
    </source>
</evidence>
<evidence type="ECO:0008006" key="4">
    <source>
        <dbReference type="Google" id="ProtNLM"/>
    </source>
</evidence>
<proteinExistence type="predicted"/>
<organism evidence="2 3">
    <name type="scientific">Fuerstiella marisgermanici</name>
    <dbReference type="NCBI Taxonomy" id="1891926"/>
    <lineage>
        <taxon>Bacteria</taxon>
        <taxon>Pseudomonadati</taxon>
        <taxon>Planctomycetota</taxon>
        <taxon>Planctomycetia</taxon>
        <taxon>Planctomycetales</taxon>
        <taxon>Planctomycetaceae</taxon>
        <taxon>Fuerstiella</taxon>
    </lineage>
</organism>
<feature type="signal peptide" evidence="1">
    <location>
        <begin position="1"/>
        <end position="22"/>
    </location>
</feature>
<sequence length="458" mass="49876" precursor="true">MRNKIAVLSAVLSAFMGLSAFADEPLRVANFQVDATPPLGSPLCNGNVTPVMKIVSPLTARGIVLLGSDEPIVLCAFDWVGIGNGSYEQFRKAIAEAVGTTPDRVAVHTLHQHDAPGSDFATEKLLAEHGLGQQFSNPDFDAEVMDRVASAAKLALKQSQPVTHVGLGSGKVEKVASNRRILGPDGRVVLQRQSSGGRNPAAREAPEGTIDPLVRMVSFWNEDKPLAVLTYYATHPQSYYGRGDVNWDFVGMAREMRENALPGLPHIHFDGAGGNVAAGKYNDGSREKRPLLAGRLADGMKLAWESQKKSPISASDIQWSTVRVALPVRATLVEDELLAKVRNENKPKKDRLRAGRDLTFVRRMNNGHRIPLSCLKLGTARILHMPGELFVEYQLAAQKMRPNDFVAMAAYGDYGPGYIGTEIAYGQGGYETGRVSRVAPKVERVLMDAMEQLLEVQQ</sequence>
<feature type="chain" id="PRO_5012817571" description="Neutral/alkaline non-lysosomal ceramidase" evidence="1">
    <location>
        <begin position="23"/>
        <end position="458"/>
    </location>
</feature>
<dbReference type="RefSeq" id="WP_077026994.1">
    <property type="nucleotide sequence ID" value="NZ_CP017641.1"/>
</dbReference>
<dbReference type="AlphaFoldDB" id="A0A1P8WPA2"/>
<name>A0A1P8WPA2_9PLAN</name>
<keyword evidence="3" id="KW-1185">Reference proteome</keyword>
<gene>
    <name evidence="2" type="ORF">Fuma_05557</name>
</gene>
<dbReference type="KEGG" id="fmr:Fuma_05557"/>
<dbReference type="STRING" id="1891926.Fuma_05557"/>
<reference evidence="2 3" key="1">
    <citation type="journal article" date="2016" name="Front. Microbiol.">
        <title>Fuerstia marisgermanicae gen. nov., sp. nov., an Unusual Member of the Phylum Planctomycetes from the German Wadden Sea.</title>
        <authorList>
            <person name="Kohn T."/>
            <person name="Heuer A."/>
            <person name="Jogler M."/>
            <person name="Vollmers J."/>
            <person name="Boedeker C."/>
            <person name="Bunk B."/>
            <person name="Rast P."/>
            <person name="Borchert D."/>
            <person name="Glockner I."/>
            <person name="Freese H.M."/>
            <person name="Klenk H.P."/>
            <person name="Overmann J."/>
            <person name="Kaster A.K."/>
            <person name="Rohde M."/>
            <person name="Wiegand S."/>
            <person name="Jogler C."/>
        </authorList>
    </citation>
    <scope>NUCLEOTIDE SEQUENCE [LARGE SCALE GENOMIC DNA]</scope>
    <source>
        <strain evidence="2 3">NH11</strain>
    </source>
</reference>
<accession>A0A1P8WPA2</accession>
<dbReference type="Proteomes" id="UP000187735">
    <property type="component" value="Chromosome"/>
</dbReference>
<protein>
    <recommendedName>
        <fullName evidence="4">Neutral/alkaline non-lysosomal ceramidase</fullName>
    </recommendedName>
</protein>
<dbReference type="EMBL" id="CP017641">
    <property type="protein sequence ID" value="APZ95894.1"/>
    <property type="molecule type" value="Genomic_DNA"/>
</dbReference>
<evidence type="ECO:0000313" key="2">
    <source>
        <dbReference type="EMBL" id="APZ95894.1"/>
    </source>
</evidence>
<keyword evidence="1" id="KW-0732">Signal</keyword>